<evidence type="ECO:0000313" key="3">
    <source>
        <dbReference type="RefSeq" id="XP_023932265.1"/>
    </source>
</evidence>
<dbReference type="Proteomes" id="UP000085678">
    <property type="component" value="Unplaced"/>
</dbReference>
<gene>
    <name evidence="3" type="primary">LOC106177047</name>
</gene>
<protein>
    <submittedName>
        <fullName evidence="3">Uncharacterized protein LOC106177047 isoform X2</fullName>
    </submittedName>
</protein>
<dbReference type="AlphaFoldDB" id="A0A2R2MPV0"/>
<dbReference type="OrthoDB" id="630188at2759"/>
<name>A0A2R2MPV0_LINAN</name>
<dbReference type="GeneID" id="106177047"/>
<evidence type="ECO:0000256" key="1">
    <source>
        <dbReference type="SAM" id="SignalP"/>
    </source>
</evidence>
<feature type="chain" id="PRO_5015153735" evidence="1">
    <location>
        <begin position="19"/>
        <end position="246"/>
    </location>
</feature>
<reference evidence="3" key="1">
    <citation type="submission" date="2025-08" db="UniProtKB">
        <authorList>
            <consortium name="RefSeq"/>
        </authorList>
    </citation>
    <scope>IDENTIFICATION</scope>
    <source>
        <tissue evidence="3">Gonads</tissue>
    </source>
</reference>
<feature type="signal peptide" evidence="1">
    <location>
        <begin position="1"/>
        <end position="18"/>
    </location>
</feature>
<accession>A0A2R2MPV0</accession>
<evidence type="ECO:0000313" key="2">
    <source>
        <dbReference type="Proteomes" id="UP000085678"/>
    </source>
</evidence>
<sequence>MDLLRVFCAVVLLTAGDSQDSQQANNRVFSMSLSGRFKNFYKSSDMLAMLRNFEHEDCLSRTDFQKHFEGMQALQFFYDQYKIDFRDIVPRVLFEGSVRKKGLEFRRLLWPHTAKHQLDAETHGLRVRGFNNTYVTMAQWRVTVLNGRFRSNANYTGVLKKGDYVAVGEYCVKTPGGFADKVMVRFSTKEPVTPQKNGKSIIKMKVTGSEVRDMMVIHLGNGHAEETQLWKKGNGKIIGSTTIVFP</sequence>
<dbReference type="RefSeq" id="XP_023932265.1">
    <property type="nucleotide sequence ID" value="XM_024076497.1"/>
</dbReference>
<dbReference type="InParanoid" id="A0A2R2MPV0"/>
<organism evidence="2 3">
    <name type="scientific">Lingula anatina</name>
    <name type="common">Brachiopod</name>
    <name type="synonym">Lingula unguis</name>
    <dbReference type="NCBI Taxonomy" id="7574"/>
    <lineage>
        <taxon>Eukaryota</taxon>
        <taxon>Metazoa</taxon>
        <taxon>Spiralia</taxon>
        <taxon>Lophotrochozoa</taxon>
        <taxon>Brachiopoda</taxon>
        <taxon>Linguliformea</taxon>
        <taxon>Lingulata</taxon>
        <taxon>Lingulida</taxon>
        <taxon>Linguloidea</taxon>
        <taxon>Lingulidae</taxon>
        <taxon>Lingula</taxon>
    </lineage>
</organism>
<proteinExistence type="predicted"/>
<keyword evidence="2" id="KW-1185">Reference proteome</keyword>
<keyword evidence="1" id="KW-0732">Signal</keyword>